<protein>
    <submittedName>
        <fullName evidence="1">Uncharacterized protein</fullName>
    </submittedName>
</protein>
<dbReference type="Proteomes" id="UP000027632">
    <property type="component" value="Unassembled WGS sequence"/>
</dbReference>
<sequence>MHPVDVIRHNVVDVHCPGFPVSQAAAHHHDDLKREMFVSGCQCLLQVGEGRDDHFPADVFRFLDTLHRVVRHGPLAIGVPQDRLQSAEDVHLVSAAHPIDLQLVQETLDHDRRDRVQLP</sequence>
<evidence type="ECO:0000313" key="2">
    <source>
        <dbReference type="Proteomes" id="UP000027632"/>
    </source>
</evidence>
<reference evidence="1 2" key="1">
    <citation type="submission" date="2014-04" db="EMBL/GenBank/DDBJ databases">
        <title>Draft genome sequence of the novel Streptomyces griseorubens JSD-1 playing a role in carbon and nitrogen cycle.</title>
        <authorList>
            <consortium name="Shanghai Jiao Tong University"/>
            <person name="Feng H."/>
            <person name="Sun Y."/>
            <person name="Zhi Y."/>
            <person name="Mao L."/>
            <person name="Luo Y."/>
            <person name="Wei X."/>
            <person name="Zhou P."/>
        </authorList>
    </citation>
    <scope>NUCLEOTIDE SEQUENCE [LARGE SCALE GENOMIC DNA]</scope>
    <source>
        <strain evidence="1 2">JSD-1</strain>
    </source>
</reference>
<organism evidence="1 2">
    <name type="scientific">Streptomyces griseorubens</name>
    <dbReference type="NCBI Taxonomy" id="66897"/>
    <lineage>
        <taxon>Bacteria</taxon>
        <taxon>Bacillati</taxon>
        <taxon>Actinomycetota</taxon>
        <taxon>Actinomycetes</taxon>
        <taxon>Kitasatosporales</taxon>
        <taxon>Streptomycetaceae</taxon>
        <taxon>Streptomyces</taxon>
        <taxon>Streptomyces althioticus group</taxon>
    </lineage>
</organism>
<dbReference type="EMBL" id="JJMG01000225">
    <property type="protein sequence ID" value="KEG38486.1"/>
    <property type="molecule type" value="Genomic_DNA"/>
</dbReference>
<comment type="caution">
    <text evidence="1">The sequence shown here is derived from an EMBL/GenBank/DDBJ whole genome shotgun (WGS) entry which is preliminary data.</text>
</comment>
<evidence type="ECO:0000313" key="1">
    <source>
        <dbReference type="EMBL" id="KEG38486.1"/>
    </source>
</evidence>
<name>A0ABR4SUT6_9ACTN</name>
<keyword evidence="2" id="KW-1185">Reference proteome</keyword>
<gene>
    <name evidence="1" type="ORF">DJ64_21155</name>
</gene>
<accession>A0ABR4SUT6</accession>
<proteinExistence type="predicted"/>